<dbReference type="Proteomes" id="UP000827976">
    <property type="component" value="Chromosome 17"/>
</dbReference>
<evidence type="ECO:0000313" key="2">
    <source>
        <dbReference type="Proteomes" id="UP000827976"/>
    </source>
</evidence>
<name>A0ACB7UBM3_DIOAL</name>
<comment type="caution">
    <text evidence="1">The sequence shown here is derived from an EMBL/GenBank/DDBJ whole genome shotgun (WGS) entry which is preliminary data.</text>
</comment>
<gene>
    <name evidence="1" type="ORF">IHE45_17G036800</name>
</gene>
<reference evidence="2" key="1">
    <citation type="journal article" date="2022" name="Nat. Commun.">
        <title>Chromosome evolution and the genetic basis of agronomically important traits in greater yam.</title>
        <authorList>
            <person name="Bredeson J.V."/>
            <person name="Lyons J.B."/>
            <person name="Oniyinde I.O."/>
            <person name="Okereke N.R."/>
            <person name="Kolade O."/>
            <person name="Nnabue I."/>
            <person name="Nwadili C.O."/>
            <person name="Hribova E."/>
            <person name="Parker M."/>
            <person name="Nwogha J."/>
            <person name="Shu S."/>
            <person name="Carlson J."/>
            <person name="Kariba R."/>
            <person name="Muthemba S."/>
            <person name="Knop K."/>
            <person name="Barton G.J."/>
            <person name="Sherwood A.V."/>
            <person name="Lopez-Montes A."/>
            <person name="Asiedu R."/>
            <person name="Jamnadass R."/>
            <person name="Muchugi A."/>
            <person name="Goodstein D."/>
            <person name="Egesi C.N."/>
            <person name="Featherston J."/>
            <person name="Asfaw A."/>
            <person name="Simpson G.G."/>
            <person name="Dolezel J."/>
            <person name="Hendre P.S."/>
            <person name="Van Deynze A."/>
            <person name="Kumar P.L."/>
            <person name="Obidiegwu J.E."/>
            <person name="Bhattacharjee R."/>
            <person name="Rokhsar D.S."/>
        </authorList>
    </citation>
    <scope>NUCLEOTIDE SEQUENCE [LARGE SCALE GENOMIC DNA]</scope>
    <source>
        <strain evidence="2">cv. TDa95/00328</strain>
    </source>
</reference>
<organism evidence="1 2">
    <name type="scientific">Dioscorea alata</name>
    <name type="common">Purple yam</name>
    <dbReference type="NCBI Taxonomy" id="55571"/>
    <lineage>
        <taxon>Eukaryota</taxon>
        <taxon>Viridiplantae</taxon>
        <taxon>Streptophyta</taxon>
        <taxon>Embryophyta</taxon>
        <taxon>Tracheophyta</taxon>
        <taxon>Spermatophyta</taxon>
        <taxon>Magnoliopsida</taxon>
        <taxon>Liliopsida</taxon>
        <taxon>Dioscoreales</taxon>
        <taxon>Dioscoreaceae</taxon>
        <taxon>Dioscorea</taxon>
    </lineage>
</organism>
<feature type="non-terminal residue" evidence="1">
    <location>
        <position position="1"/>
    </location>
</feature>
<keyword evidence="2" id="KW-1185">Reference proteome</keyword>
<proteinExistence type="predicted"/>
<accession>A0ACB7UBM3</accession>
<evidence type="ECO:0000313" key="1">
    <source>
        <dbReference type="EMBL" id="KAH7657672.1"/>
    </source>
</evidence>
<dbReference type="EMBL" id="CM037027">
    <property type="protein sequence ID" value="KAH7657672.1"/>
    <property type="molecule type" value="Genomic_DNA"/>
</dbReference>
<sequence length="246" mass="28908">QIPQAFAKHIAKDNHGKATIFILNKFWHVKVQEDEQGLHFGDGWQELTKALDLMDGYNVVFSYEGNMVFTLKVFDLSCCRKYNFMTNHTIPLKKRKIHQTDDNLRHFNVDGEFAFYFEFFVFFTFDDLFLNMYFGCYSDGCESVRPAFQREISESNIVYSYLVSKIIVLSYQSFVLVFLHFEIIYTGKLWSVNVNHFRGTTKFQKGWGKFIQHHNVKSGDLCRFELISKENVIISVNITKAWNVSC</sequence>
<protein>
    <submittedName>
        <fullName evidence="1">B3 DNA binding domain-containing protein</fullName>
    </submittedName>
</protein>